<accession>A0A919K4G2</accession>
<dbReference type="RefSeq" id="WP_203786354.1">
    <property type="nucleotide sequence ID" value="NZ_BOMV01000071.1"/>
</dbReference>
<dbReference type="Gene3D" id="3.40.50.300">
    <property type="entry name" value="P-loop containing nucleotide triphosphate hydrolases"/>
    <property type="match status" value="2"/>
</dbReference>
<name>A0A919K4G2_9ACTN</name>
<proteinExistence type="predicted"/>
<dbReference type="InterPro" id="IPR027417">
    <property type="entry name" value="P-loop_NTPase"/>
</dbReference>
<evidence type="ECO:0000259" key="1">
    <source>
        <dbReference type="Pfam" id="PF13538"/>
    </source>
</evidence>
<feature type="domain" description="UvrD-like helicase C-terminal" evidence="1">
    <location>
        <begin position="558"/>
        <end position="598"/>
    </location>
</feature>
<dbReference type="PANTHER" id="PTHR11070">
    <property type="entry name" value="UVRD / RECB / PCRA DNA HELICASE FAMILY MEMBER"/>
    <property type="match status" value="1"/>
</dbReference>
<dbReference type="InterPro" id="IPR027785">
    <property type="entry name" value="UvrD-like_helicase_C"/>
</dbReference>
<dbReference type="GO" id="GO:0043138">
    <property type="term" value="F:3'-5' DNA helicase activity"/>
    <property type="evidence" value="ECO:0007669"/>
    <property type="project" value="TreeGrafter"/>
</dbReference>
<protein>
    <recommendedName>
        <fullName evidence="1">UvrD-like helicase C-terminal domain-containing protein</fullName>
    </recommendedName>
</protein>
<comment type="caution">
    <text evidence="2">The sequence shown here is derived from an EMBL/GenBank/DDBJ whole genome shotgun (WGS) entry which is preliminary data.</text>
</comment>
<dbReference type="SUPFAM" id="SSF52540">
    <property type="entry name" value="P-loop containing nucleoside triphosphate hydrolases"/>
    <property type="match status" value="1"/>
</dbReference>
<dbReference type="InterPro" id="IPR000212">
    <property type="entry name" value="DNA_helicase_UvrD/REP"/>
</dbReference>
<evidence type="ECO:0000313" key="3">
    <source>
        <dbReference type="Proteomes" id="UP000636960"/>
    </source>
</evidence>
<sequence>MGAPDQAAVTAMYEQLDASRAALRAAGTPDAARRLRDLDAAEPGLCFGRIDHQDGTTLYIGRCGVRSGGEPLLIDWRAPAARPFYAATAAHPMGLRRRRHLRLDGRTVRSVSDEILDGSAPAPGDVLGDGPLTEALTARRTGRMRDAVTTLQAEQDAIVRSANRGITVVQGGPGTGKTVVALHRAAYVLFAHPPASRGVLVVGPDARFLDYISEVLPSLGENNVHLTTRAAIAVPGVPPGSGPAPAPDPAAGRAGNAAALAGWVRSRQPAPAPLTLPAGPDQAHLPEAVVAEALAAASGLPHNPGRQAFRDYLIAELIRRRHQATADDLARIDAETAALTGVDLDAAVAADLAALGLDDTPAAPPELDDPEALRATLRGDPRLDAAIDAVWPRLTPAEVVAGALPFTGPALLDEAAALVDGPPAEVFGHVVVDEAQELTEMDWRAVLRRCPSRSMTVVGDFAQAGPGSTVTTWAEALAPNRFDLHTLTINYRTTAEILDHSRDLLGRIAPDQTLSRSLRHGEKPTVRTVAAEDLADAVRAEPDATVLCADDSPLGIPVSSCRGLEFDTVVVADPARIAAAGLRDLYVALTRATQRLVVLEVAPTYAANQDPDRSGRPV</sequence>
<keyword evidence="3" id="KW-1185">Reference proteome</keyword>
<gene>
    <name evidence="2" type="ORF">Ari01nite_68390</name>
</gene>
<dbReference type="Proteomes" id="UP000636960">
    <property type="component" value="Unassembled WGS sequence"/>
</dbReference>
<evidence type="ECO:0000313" key="2">
    <source>
        <dbReference type="EMBL" id="GIE99374.1"/>
    </source>
</evidence>
<dbReference type="GO" id="GO:0005829">
    <property type="term" value="C:cytosol"/>
    <property type="evidence" value="ECO:0007669"/>
    <property type="project" value="TreeGrafter"/>
</dbReference>
<dbReference type="PANTHER" id="PTHR11070:SF45">
    <property type="entry name" value="DNA 3'-5' HELICASE"/>
    <property type="match status" value="1"/>
</dbReference>
<dbReference type="GO" id="GO:0000725">
    <property type="term" value="P:recombinational repair"/>
    <property type="evidence" value="ECO:0007669"/>
    <property type="project" value="TreeGrafter"/>
</dbReference>
<dbReference type="Pfam" id="PF13245">
    <property type="entry name" value="AAA_19"/>
    <property type="match status" value="1"/>
</dbReference>
<dbReference type="GO" id="GO:0003677">
    <property type="term" value="F:DNA binding"/>
    <property type="evidence" value="ECO:0007669"/>
    <property type="project" value="InterPro"/>
</dbReference>
<dbReference type="Pfam" id="PF13538">
    <property type="entry name" value="UvrD_C_2"/>
    <property type="match status" value="1"/>
</dbReference>
<organism evidence="2 3">
    <name type="scientific">Paractinoplanes rishiriensis</name>
    <dbReference type="NCBI Taxonomy" id="1050105"/>
    <lineage>
        <taxon>Bacteria</taxon>
        <taxon>Bacillati</taxon>
        <taxon>Actinomycetota</taxon>
        <taxon>Actinomycetes</taxon>
        <taxon>Micromonosporales</taxon>
        <taxon>Micromonosporaceae</taxon>
        <taxon>Paractinoplanes</taxon>
    </lineage>
</organism>
<dbReference type="EMBL" id="BOMV01000071">
    <property type="protein sequence ID" value="GIE99374.1"/>
    <property type="molecule type" value="Genomic_DNA"/>
</dbReference>
<dbReference type="GO" id="GO:0005524">
    <property type="term" value="F:ATP binding"/>
    <property type="evidence" value="ECO:0007669"/>
    <property type="project" value="InterPro"/>
</dbReference>
<reference evidence="2" key="1">
    <citation type="submission" date="2021-01" db="EMBL/GenBank/DDBJ databases">
        <title>Whole genome shotgun sequence of Actinoplanes rishiriensis NBRC 108556.</title>
        <authorList>
            <person name="Komaki H."/>
            <person name="Tamura T."/>
        </authorList>
    </citation>
    <scope>NUCLEOTIDE SEQUENCE</scope>
    <source>
        <strain evidence="2">NBRC 108556</strain>
    </source>
</reference>
<dbReference type="AlphaFoldDB" id="A0A919K4G2"/>